<evidence type="ECO:0000259" key="14">
    <source>
        <dbReference type="PROSITE" id="PS50235"/>
    </source>
</evidence>
<feature type="region of interest" description="Disordered" evidence="13">
    <location>
        <begin position="426"/>
        <end position="449"/>
    </location>
</feature>
<evidence type="ECO:0000256" key="4">
    <source>
        <dbReference type="ARBA" id="ARBA00022670"/>
    </source>
</evidence>
<evidence type="ECO:0000256" key="1">
    <source>
        <dbReference type="ARBA" id="ARBA00000707"/>
    </source>
</evidence>
<dbReference type="InterPro" id="IPR028889">
    <property type="entry name" value="USP"/>
</dbReference>
<evidence type="ECO:0000256" key="6">
    <source>
        <dbReference type="ARBA" id="ARBA00022801"/>
    </source>
</evidence>
<evidence type="ECO:0000256" key="8">
    <source>
        <dbReference type="ARBA" id="ARBA00039432"/>
    </source>
</evidence>
<dbReference type="InterPro" id="IPR018200">
    <property type="entry name" value="USP_CS"/>
</dbReference>
<evidence type="ECO:0000256" key="7">
    <source>
        <dbReference type="ARBA" id="ARBA00022807"/>
    </source>
</evidence>
<evidence type="ECO:0000313" key="16">
    <source>
        <dbReference type="EMBL" id="CAF4363424.1"/>
    </source>
</evidence>
<organism evidence="15 17">
    <name type="scientific">Didymodactylos carnosus</name>
    <dbReference type="NCBI Taxonomy" id="1234261"/>
    <lineage>
        <taxon>Eukaryota</taxon>
        <taxon>Metazoa</taxon>
        <taxon>Spiralia</taxon>
        <taxon>Gnathifera</taxon>
        <taxon>Rotifera</taxon>
        <taxon>Eurotatoria</taxon>
        <taxon>Bdelloidea</taxon>
        <taxon>Philodinida</taxon>
        <taxon>Philodinidae</taxon>
        <taxon>Didymodactylos</taxon>
    </lineage>
</organism>
<sequence length="515" mass="58897">ITLNPEVALPQPRRKKITVIHPNIKKLSFNLQQNTPEHIHEASAPPTSSVRSSASNNVLSIINNSFIQSQVPRVSRAINGIKNMGNSCYFNVTIQLLAATEPLLYHIRKRCHSEESEAFCWQCHVETLITGVHNPSDIQQSVIPNGILLSHARLLMKSVQAMAMEKPICEQFPHSQEDAGEFLQLLLNKMVIDDETCHKSISDSSASRPSIDQAFGLYLFDKIRCPHKTNGQQCLSSYNSSPQPQLILPLHITYKIRINNKEVTSRHATLSDCLRHFFDNELVCEFKCHDCNNLGKLKQTCISRTSPALILHLKRFDNQGDKLSCPIKFQETLNMNDFCNHSQSLSSSYEYLLYAVVVHYDINVASGHYVIYIKMNEKKWIKINDSEIADVEVEQVLSERQNAYLLAYIQKSFIMTEQQQYQSQIEAGNKQQQSSKNEHIVQQQPKSSERYKCQNHGFGDTPVLVRHSQNIPKQRIPRLRQDIAPLYNLKRSSTNFEQKDLPKHDSDVLYSDDVQ</sequence>
<evidence type="ECO:0000256" key="13">
    <source>
        <dbReference type="SAM" id="MobiDB-lite"/>
    </source>
</evidence>
<dbReference type="GO" id="GO:0004843">
    <property type="term" value="F:cysteine-type deubiquitinase activity"/>
    <property type="evidence" value="ECO:0007669"/>
    <property type="project" value="UniProtKB-EC"/>
</dbReference>
<dbReference type="OrthoDB" id="420187at2759"/>
<dbReference type="GO" id="GO:0016579">
    <property type="term" value="P:protein deubiquitination"/>
    <property type="evidence" value="ECO:0007669"/>
    <property type="project" value="InterPro"/>
</dbReference>
<gene>
    <name evidence="15" type="ORF">GPM918_LOCUS36717</name>
    <name evidence="16" type="ORF">SRO942_LOCUS37463</name>
</gene>
<dbReference type="Proteomes" id="UP000663829">
    <property type="component" value="Unassembled WGS sequence"/>
</dbReference>
<keyword evidence="5" id="KW-0833">Ubl conjugation pathway</keyword>
<dbReference type="SUPFAM" id="SSF54001">
    <property type="entry name" value="Cysteine proteinases"/>
    <property type="match status" value="1"/>
</dbReference>
<keyword evidence="4" id="KW-0645">Protease</keyword>
<keyword evidence="17" id="KW-1185">Reference proteome</keyword>
<dbReference type="GO" id="GO:0005634">
    <property type="term" value="C:nucleus"/>
    <property type="evidence" value="ECO:0007669"/>
    <property type="project" value="TreeGrafter"/>
</dbReference>
<evidence type="ECO:0000313" key="17">
    <source>
        <dbReference type="Proteomes" id="UP000663829"/>
    </source>
</evidence>
<protein>
    <recommendedName>
        <fullName evidence="8">Ubiquitin carboxyl-terminal hydrolase 36</fullName>
        <ecNumber evidence="3">3.4.19.12</ecNumber>
    </recommendedName>
    <alternativeName>
        <fullName evidence="11">Deubiquitinating enzyme 36</fullName>
    </alternativeName>
    <alternativeName>
        <fullName evidence="10">Protein scrawny</fullName>
    </alternativeName>
    <alternativeName>
        <fullName evidence="9">Ubiquitin thioesterase 36</fullName>
    </alternativeName>
    <alternativeName>
        <fullName evidence="12">Ubiquitin-specific-processing protease 36</fullName>
    </alternativeName>
</protein>
<comment type="catalytic activity">
    <reaction evidence="1">
        <text>Thiol-dependent hydrolysis of ester, thioester, amide, peptide and isopeptide bonds formed by the C-terminal Gly of ubiquitin (a 76-residue protein attached to proteins as an intracellular targeting signal).</text>
        <dbReference type="EC" id="3.4.19.12"/>
    </reaction>
</comment>
<evidence type="ECO:0000313" key="15">
    <source>
        <dbReference type="EMBL" id="CAF1501827.1"/>
    </source>
</evidence>
<name>A0A815T9B9_9BILA</name>
<feature type="non-terminal residue" evidence="15">
    <location>
        <position position="1"/>
    </location>
</feature>
<reference evidence="15" key="1">
    <citation type="submission" date="2021-02" db="EMBL/GenBank/DDBJ databases">
        <authorList>
            <person name="Nowell W R."/>
        </authorList>
    </citation>
    <scope>NUCLEOTIDE SEQUENCE</scope>
</reference>
<dbReference type="PANTHER" id="PTHR24006">
    <property type="entry name" value="UBIQUITIN CARBOXYL-TERMINAL HYDROLASE"/>
    <property type="match status" value="1"/>
</dbReference>
<keyword evidence="7" id="KW-0788">Thiol protease</keyword>
<feature type="compositionally biased region" description="Basic and acidic residues" evidence="13">
    <location>
        <begin position="497"/>
        <end position="507"/>
    </location>
</feature>
<feature type="compositionally biased region" description="Polar residues" evidence="13">
    <location>
        <begin position="426"/>
        <end position="446"/>
    </location>
</feature>
<keyword evidence="6" id="KW-0378">Hydrolase</keyword>
<feature type="domain" description="USP" evidence="14">
    <location>
        <begin position="79"/>
        <end position="411"/>
    </location>
</feature>
<feature type="region of interest" description="Disordered" evidence="13">
    <location>
        <begin position="495"/>
        <end position="515"/>
    </location>
</feature>
<dbReference type="Pfam" id="PF00443">
    <property type="entry name" value="UCH"/>
    <property type="match status" value="1"/>
</dbReference>
<comment type="similarity">
    <text evidence="2">Belongs to the peptidase C19 family.</text>
</comment>
<dbReference type="Proteomes" id="UP000681722">
    <property type="component" value="Unassembled WGS sequence"/>
</dbReference>
<dbReference type="InterPro" id="IPR001394">
    <property type="entry name" value="Peptidase_C19_UCH"/>
</dbReference>
<dbReference type="PROSITE" id="PS50235">
    <property type="entry name" value="USP_3"/>
    <property type="match status" value="1"/>
</dbReference>
<evidence type="ECO:0000256" key="12">
    <source>
        <dbReference type="ARBA" id="ARBA00043009"/>
    </source>
</evidence>
<dbReference type="PANTHER" id="PTHR24006:SF758">
    <property type="entry name" value="UBIQUITIN CARBOXYL-TERMINAL HYDROLASE 36"/>
    <property type="match status" value="1"/>
</dbReference>
<accession>A0A815T9B9</accession>
<evidence type="ECO:0000256" key="9">
    <source>
        <dbReference type="ARBA" id="ARBA00041300"/>
    </source>
</evidence>
<evidence type="ECO:0000256" key="5">
    <source>
        <dbReference type="ARBA" id="ARBA00022786"/>
    </source>
</evidence>
<evidence type="ECO:0000256" key="11">
    <source>
        <dbReference type="ARBA" id="ARBA00042420"/>
    </source>
</evidence>
<dbReference type="PROSITE" id="PS00972">
    <property type="entry name" value="USP_1"/>
    <property type="match status" value="1"/>
</dbReference>
<dbReference type="EMBL" id="CAJOBC010088010">
    <property type="protein sequence ID" value="CAF4363424.1"/>
    <property type="molecule type" value="Genomic_DNA"/>
</dbReference>
<dbReference type="GO" id="GO:0005829">
    <property type="term" value="C:cytosol"/>
    <property type="evidence" value="ECO:0007669"/>
    <property type="project" value="TreeGrafter"/>
</dbReference>
<evidence type="ECO:0000256" key="3">
    <source>
        <dbReference type="ARBA" id="ARBA00012759"/>
    </source>
</evidence>
<proteinExistence type="inferred from homology"/>
<dbReference type="AlphaFoldDB" id="A0A815T9B9"/>
<dbReference type="Gene3D" id="3.90.70.10">
    <property type="entry name" value="Cysteine proteinases"/>
    <property type="match status" value="1"/>
</dbReference>
<evidence type="ECO:0000256" key="2">
    <source>
        <dbReference type="ARBA" id="ARBA00009085"/>
    </source>
</evidence>
<dbReference type="InterPro" id="IPR050164">
    <property type="entry name" value="Peptidase_C19"/>
</dbReference>
<dbReference type="EMBL" id="CAJNOQ010022492">
    <property type="protein sequence ID" value="CAF1501827.1"/>
    <property type="molecule type" value="Genomic_DNA"/>
</dbReference>
<evidence type="ECO:0000256" key="10">
    <source>
        <dbReference type="ARBA" id="ARBA00042154"/>
    </source>
</evidence>
<feature type="non-terminal residue" evidence="15">
    <location>
        <position position="515"/>
    </location>
</feature>
<dbReference type="GO" id="GO:0006508">
    <property type="term" value="P:proteolysis"/>
    <property type="evidence" value="ECO:0007669"/>
    <property type="project" value="UniProtKB-KW"/>
</dbReference>
<comment type="caution">
    <text evidence="15">The sequence shown here is derived from an EMBL/GenBank/DDBJ whole genome shotgun (WGS) entry which is preliminary data.</text>
</comment>
<dbReference type="EC" id="3.4.19.12" evidence="3"/>
<dbReference type="InterPro" id="IPR038765">
    <property type="entry name" value="Papain-like_cys_pep_sf"/>
</dbReference>